<evidence type="ECO:0000313" key="3">
    <source>
        <dbReference type="Proteomes" id="UP000004810"/>
    </source>
</evidence>
<protein>
    <submittedName>
        <fullName evidence="2">Uncharacterized protein</fullName>
    </submittedName>
</protein>
<evidence type="ECO:0000313" key="2">
    <source>
        <dbReference type="EMBL" id="EJW78335.1"/>
    </source>
</evidence>
<feature type="compositionally biased region" description="Acidic residues" evidence="1">
    <location>
        <begin position="336"/>
        <end position="378"/>
    </location>
</feature>
<dbReference type="EMBL" id="ADBV01006696">
    <property type="protein sequence ID" value="EJW78335.1"/>
    <property type="molecule type" value="Genomic_DNA"/>
</dbReference>
<dbReference type="Proteomes" id="UP000004810">
    <property type="component" value="Unassembled WGS sequence"/>
</dbReference>
<feature type="compositionally biased region" description="Acidic residues" evidence="1">
    <location>
        <begin position="315"/>
        <end position="325"/>
    </location>
</feature>
<feature type="compositionally biased region" description="Basic and acidic residues" evidence="1">
    <location>
        <begin position="288"/>
        <end position="314"/>
    </location>
</feature>
<feature type="region of interest" description="Disordered" evidence="1">
    <location>
        <begin position="279"/>
        <end position="386"/>
    </location>
</feature>
<feature type="compositionally biased region" description="Basic and acidic residues" evidence="1">
    <location>
        <begin position="326"/>
        <end position="335"/>
    </location>
</feature>
<dbReference type="SUPFAM" id="SSF48371">
    <property type="entry name" value="ARM repeat"/>
    <property type="match status" value="1"/>
</dbReference>
<comment type="caution">
    <text evidence="2">The sequence shown here is derived from an EMBL/GenBank/DDBJ whole genome shotgun (WGS) entry which is preliminary data.</text>
</comment>
<accession>J9AV07</accession>
<reference evidence="3" key="1">
    <citation type="submission" date="2012-08" db="EMBL/GenBank/DDBJ databases">
        <title>The Genome Sequence of Wuchereria bancrofti.</title>
        <authorList>
            <person name="Nutman T.B."/>
            <person name="Fink D.L."/>
            <person name="Russ C."/>
            <person name="Young S."/>
            <person name="Zeng Q."/>
            <person name="Koehrsen M."/>
            <person name="Alvarado L."/>
            <person name="Berlin A."/>
            <person name="Chapman S.B."/>
            <person name="Chen Z."/>
            <person name="Freedman E."/>
            <person name="Gellesch M."/>
            <person name="Goldberg J."/>
            <person name="Griggs A."/>
            <person name="Gujja S."/>
            <person name="Heilman E.R."/>
            <person name="Heiman D."/>
            <person name="Hepburn T."/>
            <person name="Howarth C."/>
            <person name="Jen D."/>
            <person name="Larson L."/>
            <person name="Lewis B."/>
            <person name="Mehta T."/>
            <person name="Park D."/>
            <person name="Pearson M."/>
            <person name="Roberts A."/>
            <person name="Saif S."/>
            <person name="Shea T."/>
            <person name="Shenoy N."/>
            <person name="Sisk P."/>
            <person name="Stolte C."/>
            <person name="Sykes S."/>
            <person name="Walk T."/>
            <person name="White J."/>
            <person name="Yandava C."/>
            <person name="Haas B."/>
            <person name="Henn M.R."/>
            <person name="Nusbaum C."/>
            <person name="Birren B."/>
        </authorList>
    </citation>
    <scope>NUCLEOTIDE SEQUENCE [LARGE SCALE GENOMIC DNA]</scope>
    <source>
        <strain evidence="3">NA</strain>
    </source>
</reference>
<name>J9AV07_WUCBA</name>
<organism evidence="2 3">
    <name type="scientific">Wuchereria bancrofti</name>
    <dbReference type="NCBI Taxonomy" id="6293"/>
    <lineage>
        <taxon>Eukaryota</taxon>
        <taxon>Metazoa</taxon>
        <taxon>Ecdysozoa</taxon>
        <taxon>Nematoda</taxon>
        <taxon>Chromadorea</taxon>
        <taxon>Rhabditida</taxon>
        <taxon>Spirurina</taxon>
        <taxon>Spiruromorpha</taxon>
        <taxon>Filarioidea</taxon>
        <taxon>Onchocercidae</taxon>
        <taxon>Wuchereria</taxon>
    </lineage>
</organism>
<evidence type="ECO:0000256" key="1">
    <source>
        <dbReference type="SAM" id="MobiDB-lite"/>
    </source>
</evidence>
<gene>
    <name evidence="2" type="ORF">WUBG_10754</name>
</gene>
<dbReference type="AlphaFoldDB" id="J9AV07"/>
<dbReference type="InterPro" id="IPR016024">
    <property type="entry name" value="ARM-type_fold"/>
</dbReference>
<sequence length="577" mass="63768">MERVTRKQNDQITVLPMTPVDPSCKQWAACSPIKQVLTHLLNHTLDFSWEDSNRVVNRASLVRLIAELAKSYSIVATLVAESHDLNGQPFMVSILDKCIIPSGSPTADGSLYMAVKTFVAAIASCSHSPKAQETLISSIISSLHIVFCEANSKAACTKLRLLADLFLLARDACPAGPQDIRNNTNSSAVLRLIIKKRVCIELSRVPWYLNLSSKEGIETLNYVLRVLEELTRTINSNHSAQNAVRENMSESLSVTQNASASVTLVATSENDASVTVTAREGELSQDNQHVEDSSSTADEHRFETHEVTVERNRPDDDDYCADDDEDRGRTRHPDAVEDSSESEEDEDDVDDDDDDEGAGLNEMDVDDESDDEHDDVMEEEGRVSVEEEDDFGMVEIEPGALSRFTLVDSVDDSGPADRFEDGDSEENFVNTNIFVENLDDIDALTNGAFTGARLFVNTSMEAAHADRSLATVSSVHPLLQRSSQTTGSDSSYRLLVGQRRGTGNMASTGLHRQNAVRRWTTFGTQSEFIERLLDGSTTANGTHLFDVAPSRQRFLNVVVSYFNSIYDISYDIYEILK</sequence>
<proteinExistence type="predicted"/>